<comment type="caution">
    <text evidence="3">The sequence shown here is derived from an EMBL/GenBank/DDBJ whole genome shotgun (WGS) entry which is preliminary data.</text>
</comment>
<feature type="domain" description="PRISE-like Rossmann-fold" evidence="2">
    <location>
        <begin position="254"/>
        <end position="435"/>
    </location>
</feature>
<dbReference type="InterPro" id="IPR036291">
    <property type="entry name" value="NAD(P)-bd_dom_sf"/>
</dbReference>
<accession>A0AAD9Z4L5</accession>
<sequence>MKAEKMSRTKSPSTVLLEQFKGQFYQSLYVNECTLVQFANMMDNFFKEVQTATGINFQVSYNQWQTRKRAWDDEWNIKEKGGLSPEARCELDKLPIWFDSKNGVVTHTRLKIGQSIQFIKPGKVHEASQLTSHWQSCLQPHQRRMEDIWDADVPTFGFSSDTSNFDFDYTDAPQAAPLTCGTSLDTYQFSYDTHTPVEQLPPKLEQVVAPSDGILGQYNTSGPQQANNSAPPKSFDPYQPSGLEYHTTIFDENTLQTGGKAYGVEFYGQPGLAYNVPLKETSPRIPEPYAENIFYYPQYELLAELSKGQEWTFCEVRPDGVIGHTPHGNGLGFVRGLGLFLSMFASVYGKGAEVVFPGGVGVWKARRSDSSQDILARFHDYASLNPERTAERAFNIADEEVTTWEQIWPGICSYFGLKGVPPAVDGDGDGAPTGVGWVMAQKGYWASRVKDNDLVEGALETASWDMLCLSIVALTGS</sequence>
<dbReference type="SUPFAM" id="SSF51735">
    <property type="entry name" value="NAD(P)-binding Rossmann-fold domains"/>
    <property type="match status" value="1"/>
</dbReference>
<reference evidence="3" key="1">
    <citation type="submission" date="2022-11" db="EMBL/GenBank/DDBJ databases">
        <title>Chromosomal genome sequence assembly and mating type (MAT) locus characterization of the leprose asexual lichenized fungus Lepraria neglecta (Nyl.) Erichsen.</title>
        <authorList>
            <person name="Allen J.L."/>
            <person name="Pfeffer B."/>
        </authorList>
    </citation>
    <scope>NUCLEOTIDE SEQUENCE</scope>
    <source>
        <strain evidence="3">Allen 5258</strain>
    </source>
</reference>
<dbReference type="Proteomes" id="UP001276659">
    <property type="component" value="Unassembled WGS sequence"/>
</dbReference>
<dbReference type="PANTHER" id="PTHR32487">
    <property type="entry name" value="3-OXO-DELTA(4,5)-STEROID 5-BETA-REDUCTASE"/>
    <property type="match status" value="1"/>
</dbReference>
<dbReference type="EMBL" id="JASNWA010000009">
    <property type="protein sequence ID" value="KAK3170222.1"/>
    <property type="molecule type" value="Genomic_DNA"/>
</dbReference>
<proteinExistence type="predicted"/>
<evidence type="ECO:0000313" key="4">
    <source>
        <dbReference type="Proteomes" id="UP001276659"/>
    </source>
</evidence>
<keyword evidence="4" id="KW-1185">Reference proteome</keyword>
<feature type="compositionally biased region" description="Polar residues" evidence="1">
    <location>
        <begin position="217"/>
        <end position="231"/>
    </location>
</feature>
<protein>
    <recommendedName>
        <fullName evidence="2">PRISE-like Rossmann-fold domain-containing protein</fullName>
    </recommendedName>
</protein>
<gene>
    <name evidence="3" type="ORF">OEA41_009608</name>
</gene>
<dbReference type="Gene3D" id="3.40.50.720">
    <property type="entry name" value="NAD(P)-binding Rossmann-like Domain"/>
    <property type="match status" value="1"/>
</dbReference>
<evidence type="ECO:0000313" key="3">
    <source>
        <dbReference type="EMBL" id="KAK3170222.1"/>
    </source>
</evidence>
<evidence type="ECO:0000256" key="1">
    <source>
        <dbReference type="SAM" id="MobiDB-lite"/>
    </source>
</evidence>
<evidence type="ECO:0000259" key="2">
    <source>
        <dbReference type="Pfam" id="PF22917"/>
    </source>
</evidence>
<organism evidence="3 4">
    <name type="scientific">Lepraria neglecta</name>
    <dbReference type="NCBI Taxonomy" id="209136"/>
    <lineage>
        <taxon>Eukaryota</taxon>
        <taxon>Fungi</taxon>
        <taxon>Dikarya</taxon>
        <taxon>Ascomycota</taxon>
        <taxon>Pezizomycotina</taxon>
        <taxon>Lecanoromycetes</taxon>
        <taxon>OSLEUM clade</taxon>
        <taxon>Lecanoromycetidae</taxon>
        <taxon>Lecanorales</taxon>
        <taxon>Lecanorineae</taxon>
        <taxon>Stereocaulaceae</taxon>
        <taxon>Lepraria</taxon>
    </lineage>
</organism>
<dbReference type="AlphaFoldDB" id="A0AAD9Z4L5"/>
<dbReference type="InterPro" id="IPR055222">
    <property type="entry name" value="PRISE-like_Rossmann-fold"/>
</dbReference>
<name>A0AAD9Z4L5_9LECA</name>
<feature type="region of interest" description="Disordered" evidence="1">
    <location>
        <begin position="213"/>
        <end position="238"/>
    </location>
</feature>
<dbReference type="PANTHER" id="PTHR32487:SF8">
    <property type="entry name" value="NAD-DEPENDENT EPIMERASE_DEHYDRATASE DOMAIN-CONTAINING PROTEIN"/>
    <property type="match status" value="1"/>
</dbReference>
<dbReference type="Pfam" id="PF22917">
    <property type="entry name" value="PRISE"/>
    <property type="match status" value="1"/>
</dbReference>